<proteinExistence type="predicted"/>
<name>A0ABV3T048_9ACTN</name>
<feature type="domain" description="Helix-turn-helix" evidence="2">
    <location>
        <begin position="39"/>
        <end position="89"/>
    </location>
</feature>
<dbReference type="Pfam" id="PF12728">
    <property type="entry name" value="HTH_17"/>
    <property type="match status" value="1"/>
</dbReference>
<comment type="caution">
    <text evidence="3">The sequence shown here is derived from an EMBL/GenBank/DDBJ whole genome shotgun (WGS) entry which is preliminary data.</text>
</comment>
<gene>
    <name evidence="3" type="ORF">AB3X52_10385</name>
</gene>
<dbReference type="NCBIfam" id="TIGR01764">
    <property type="entry name" value="excise"/>
    <property type="match status" value="1"/>
</dbReference>
<dbReference type="RefSeq" id="WP_367993958.1">
    <property type="nucleotide sequence ID" value="NZ_JBFPJR010000015.1"/>
</dbReference>
<reference evidence="3 4" key="1">
    <citation type="submission" date="2024-07" db="EMBL/GenBank/DDBJ databases">
        <authorList>
            <person name="Lee S."/>
            <person name="Kang M."/>
        </authorList>
    </citation>
    <scope>NUCLEOTIDE SEQUENCE [LARGE SCALE GENOMIC DNA]</scope>
    <source>
        <strain evidence="3 4">DS6</strain>
    </source>
</reference>
<feature type="region of interest" description="Disordered" evidence="1">
    <location>
        <begin position="95"/>
        <end position="115"/>
    </location>
</feature>
<dbReference type="InterPro" id="IPR010093">
    <property type="entry name" value="SinI_DNA-bd"/>
</dbReference>
<protein>
    <submittedName>
        <fullName evidence="3">Helix-turn-helix domain-containing protein</fullName>
    </submittedName>
</protein>
<keyword evidence="4" id="KW-1185">Reference proteome</keyword>
<accession>A0ABV3T048</accession>
<evidence type="ECO:0000313" key="3">
    <source>
        <dbReference type="EMBL" id="MEX0428027.1"/>
    </source>
</evidence>
<feature type="compositionally biased region" description="Basic and acidic residues" evidence="1">
    <location>
        <begin position="106"/>
        <end position="115"/>
    </location>
</feature>
<evidence type="ECO:0000313" key="4">
    <source>
        <dbReference type="Proteomes" id="UP001556631"/>
    </source>
</evidence>
<organism evidence="3 4">
    <name type="scientific">Nocardioides eburneus</name>
    <dbReference type="NCBI Taxonomy" id="3231482"/>
    <lineage>
        <taxon>Bacteria</taxon>
        <taxon>Bacillati</taxon>
        <taxon>Actinomycetota</taxon>
        <taxon>Actinomycetes</taxon>
        <taxon>Propionibacteriales</taxon>
        <taxon>Nocardioidaceae</taxon>
        <taxon>Nocardioides</taxon>
    </lineage>
</organism>
<evidence type="ECO:0000259" key="2">
    <source>
        <dbReference type="Pfam" id="PF12728"/>
    </source>
</evidence>
<evidence type="ECO:0000256" key="1">
    <source>
        <dbReference type="SAM" id="MobiDB-lite"/>
    </source>
</evidence>
<feature type="region of interest" description="Disordered" evidence="1">
    <location>
        <begin position="1"/>
        <end position="24"/>
    </location>
</feature>
<dbReference type="Proteomes" id="UP001556631">
    <property type="component" value="Unassembled WGS sequence"/>
</dbReference>
<sequence length="115" mass="12310">MDTTAPSSIPHPSPVAGDDHATDCADGTDRADLASQLAVLTISQLAAYLGVSLKCFYDLRSAGRGLRDFRVGRELRLRRTEVVAWLAGREQADAVRHGAKPATVEDPDRLAGRAP</sequence>
<dbReference type="EMBL" id="JBFPJR010000015">
    <property type="protein sequence ID" value="MEX0428027.1"/>
    <property type="molecule type" value="Genomic_DNA"/>
</dbReference>
<dbReference type="InterPro" id="IPR041657">
    <property type="entry name" value="HTH_17"/>
</dbReference>